<keyword evidence="2" id="KW-1185">Reference proteome</keyword>
<organism evidence="1 2">
    <name type="scientific">Eumeta variegata</name>
    <name type="common">Bagworm moth</name>
    <name type="synonym">Eumeta japonica</name>
    <dbReference type="NCBI Taxonomy" id="151549"/>
    <lineage>
        <taxon>Eukaryota</taxon>
        <taxon>Metazoa</taxon>
        <taxon>Ecdysozoa</taxon>
        <taxon>Arthropoda</taxon>
        <taxon>Hexapoda</taxon>
        <taxon>Insecta</taxon>
        <taxon>Pterygota</taxon>
        <taxon>Neoptera</taxon>
        <taxon>Endopterygota</taxon>
        <taxon>Lepidoptera</taxon>
        <taxon>Glossata</taxon>
        <taxon>Ditrysia</taxon>
        <taxon>Tineoidea</taxon>
        <taxon>Psychidae</taxon>
        <taxon>Oiketicinae</taxon>
        <taxon>Eumeta</taxon>
    </lineage>
</organism>
<sequence>MVYMLQMFSAGQEPNLKTPLYKGAQILDDNEELKVIVEGDPSLATSELAAAGFGYLNPGEQAKSCAKRKLTQKKVLVCVWWTNAGVIHYGFLRSGQMITADLYCQQLYTMMEKLAIQ</sequence>
<dbReference type="GO" id="GO:0032259">
    <property type="term" value="P:methylation"/>
    <property type="evidence" value="ECO:0007669"/>
    <property type="project" value="UniProtKB-KW"/>
</dbReference>
<dbReference type="PANTHER" id="PTHR46060">
    <property type="entry name" value="MARINER MOS1 TRANSPOSASE-LIKE PROTEIN"/>
    <property type="match status" value="1"/>
</dbReference>
<accession>A0A4C1U6V3</accession>
<dbReference type="GO" id="GO:0044547">
    <property type="term" value="F:DNA topoisomerase binding"/>
    <property type="evidence" value="ECO:0007669"/>
    <property type="project" value="TreeGrafter"/>
</dbReference>
<dbReference type="InterPro" id="IPR036397">
    <property type="entry name" value="RNaseH_sf"/>
</dbReference>
<dbReference type="GO" id="GO:0042800">
    <property type="term" value="F:histone H3K4 methyltransferase activity"/>
    <property type="evidence" value="ECO:0007669"/>
    <property type="project" value="TreeGrafter"/>
</dbReference>
<dbReference type="GO" id="GO:0003697">
    <property type="term" value="F:single-stranded DNA binding"/>
    <property type="evidence" value="ECO:0007669"/>
    <property type="project" value="TreeGrafter"/>
</dbReference>
<dbReference type="InterPro" id="IPR001888">
    <property type="entry name" value="Transposase_1"/>
</dbReference>
<keyword evidence="1" id="KW-0808">Transferase</keyword>
<dbReference type="GO" id="GO:0005634">
    <property type="term" value="C:nucleus"/>
    <property type="evidence" value="ECO:0007669"/>
    <property type="project" value="TreeGrafter"/>
</dbReference>
<evidence type="ECO:0000313" key="1">
    <source>
        <dbReference type="EMBL" id="GBP21817.1"/>
    </source>
</evidence>
<dbReference type="AlphaFoldDB" id="A0A4C1U6V3"/>
<evidence type="ECO:0000313" key="2">
    <source>
        <dbReference type="Proteomes" id="UP000299102"/>
    </source>
</evidence>
<dbReference type="GO" id="GO:0003690">
    <property type="term" value="F:double-stranded DNA binding"/>
    <property type="evidence" value="ECO:0007669"/>
    <property type="project" value="TreeGrafter"/>
</dbReference>
<name>A0A4C1U6V3_EUMVA</name>
<dbReference type="GO" id="GO:0046975">
    <property type="term" value="F:histone H3K36 methyltransferase activity"/>
    <property type="evidence" value="ECO:0007669"/>
    <property type="project" value="TreeGrafter"/>
</dbReference>
<proteinExistence type="predicted"/>
<dbReference type="OrthoDB" id="616263at2759"/>
<dbReference type="Pfam" id="PF01359">
    <property type="entry name" value="Transposase_1"/>
    <property type="match status" value="1"/>
</dbReference>
<gene>
    <name evidence="1" type="primary">SETMAR</name>
    <name evidence="1" type="ORF">EVAR_6789_1</name>
</gene>
<comment type="caution">
    <text evidence="1">The sequence shown here is derived from an EMBL/GenBank/DDBJ whole genome shotgun (WGS) entry which is preliminary data.</text>
</comment>
<dbReference type="Gene3D" id="3.30.420.10">
    <property type="entry name" value="Ribonuclease H-like superfamily/Ribonuclease H"/>
    <property type="match status" value="1"/>
</dbReference>
<dbReference type="Proteomes" id="UP000299102">
    <property type="component" value="Unassembled WGS sequence"/>
</dbReference>
<dbReference type="GO" id="GO:0006303">
    <property type="term" value="P:double-strand break repair via nonhomologous end joining"/>
    <property type="evidence" value="ECO:0007669"/>
    <property type="project" value="TreeGrafter"/>
</dbReference>
<dbReference type="GO" id="GO:0000014">
    <property type="term" value="F:single-stranded DNA endodeoxyribonuclease activity"/>
    <property type="evidence" value="ECO:0007669"/>
    <property type="project" value="TreeGrafter"/>
</dbReference>
<dbReference type="InterPro" id="IPR052709">
    <property type="entry name" value="Transposase-MT_Hybrid"/>
</dbReference>
<protein>
    <submittedName>
        <fullName evidence="1">Histone-lysine N-methyltransferase SETMAR</fullName>
    </submittedName>
</protein>
<dbReference type="GO" id="GO:0044774">
    <property type="term" value="P:mitotic DNA integrity checkpoint signaling"/>
    <property type="evidence" value="ECO:0007669"/>
    <property type="project" value="TreeGrafter"/>
</dbReference>
<keyword evidence="1" id="KW-0489">Methyltransferase</keyword>
<dbReference type="EMBL" id="BGZK01000133">
    <property type="protein sequence ID" value="GBP21817.1"/>
    <property type="molecule type" value="Genomic_DNA"/>
</dbReference>
<reference evidence="1 2" key="1">
    <citation type="journal article" date="2019" name="Commun. Biol.">
        <title>The bagworm genome reveals a unique fibroin gene that provides high tensile strength.</title>
        <authorList>
            <person name="Kono N."/>
            <person name="Nakamura H."/>
            <person name="Ohtoshi R."/>
            <person name="Tomita M."/>
            <person name="Numata K."/>
            <person name="Arakawa K."/>
        </authorList>
    </citation>
    <scope>NUCLEOTIDE SEQUENCE [LARGE SCALE GENOMIC DNA]</scope>
</reference>
<dbReference type="GO" id="GO:0035861">
    <property type="term" value="C:site of double-strand break"/>
    <property type="evidence" value="ECO:0007669"/>
    <property type="project" value="TreeGrafter"/>
</dbReference>
<dbReference type="GO" id="GO:0031297">
    <property type="term" value="P:replication fork processing"/>
    <property type="evidence" value="ECO:0007669"/>
    <property type="project" value="TreeGrafter"/>
</dbReference>
<dbReference type="GO" id="GO:0000793">
    <property type="term" value="C:condensed chromosome"/>
    <property type="evidence" value="ECO:0007669"/>
    <property type="project" value="TreeGrafter"/>
</dbReference>
<dbReference type="GO" id="GO:0015074">
    <property type="term" value="P:DNA integration"/>
    <property type="evidence" value="ECO:0007669"/>
    <property type="project" value="TreeGrafter"/>
</dbReference>
<dbReference type="GO" id="GO:0000729">
    <property type="term" value="P:DNA double-strand break processing"/>
    <property type="evidence" value="ECO:0007669"/>
    <property type="project" value="TreeGrafter"/>
</dbReference>
<dbReference type="PANTHER" id="PTHR46060:SF2">
    <property type="entry name" value="HISTONE-LYSINE N-METHYLTRANSFERASE SETMAR"/>
    <property type="match status" value="1"/>
</dbReference>